<evidence type="ECO:0000259" key="5">
    <source>
        <dbReference type="Pfam" id="PF00535"/>
    </source>
</evidence>
<dbReference type="InterPro" id="IPR029044">
    <property type="entry name" value="Nucleotide-diphossugar_trans"/>
</dbReference>
<dbReference type="InterPro" id="IPR001173">
    <property type="entry name" value="Glyco_trans_2-like"/>
</dbReference>
<comment type="caution">
    <text evidence="6">The sequence shown here is derived from an EMBL/GenBank/DDBJ whole genome shotgun (WGS) entry which is preliminary data.</text>
</comment>
<evidence type="ECO:0000256" key="1">
    <source>
        <dbReference type="ARBA" id="ARBA00004776"/>
    </source>
</evidence>
<sequence>MSDGPPPRVTVVVATRNRWDDLRKSLPHHAPHPVILVDNASDDGTPDEVERAFPEVRVVRLPRNAGAVARNLGVAQARTPYVAFADDDSWWEPGALDLAADLLDSDPRLGLLAGRILVGTDATLEPVCTQMAESALGTHDGEPGPRVLGFIACGAVVRRTAYLQAGGFDPVVFFAGEEERLALDLAADGWAVCYAPELVARHFPSPTRDVVARHVRIARNTMLTALMRRPWGVVARTARRTARSPHGVRGLLAAAPRVPAALRSRHLLPPTVEADRLLLDAAGSGSAPLPHGARAELP</sequence>
<reference evidence="7" key="1">
    <citation type="journal article" date="2019" name="Int. J. Syst. Evol. Microbiol.">
        <title>The Global Catalogue of Microorganisms (GCM) 10K type strain sequencing project: providing services to taxonomists for standard genome sequencing and annotation.</title>
        <authorList>
            <consortium name="The Broad Institute Genomics Platform"/>
            <consortium name="The Broad Institute Genome Sequencing Center for Infectious Disease"/>
            <person name="Wu L."/>
            <person name="Ma J."/>
        </authorList>
    </citation>
    <scope>NUCLEOTIDE SEQUENCE [LARGE SCALE GENOMIC DNA]</scope>
    <source>
        <strain evidence="7">JCM 15628</strain>
    </source>
</reference>
<name>A0ABP5E264_9MICO</name>
<dbReference type="PANTHER" id="PTHR43179:SF12">
    <property type="entry name" value="GALACTOFURANOSYLTRANSFERASE GLFT2"/>
    <property type="match status" value="1"/>
</dbReference>
<gene>
    <name evidence="6" type="ORF">GCM10009817_35380</name>
</gene>
<evidence type="ECO:0000256" key="3">
    <source>
        <dbReference type="ARBA" id="ARBA00022676"/>
    </source>
</evidence>
<protein>
    <submittedName>
        <fullName evidence="6">Glycosyltransferase</fullName>
    </submittedName>
</protein>
<dbReference type="SUPFAM" id="SSF53448">
    <property type="entry name" value="Nucleotide-diphospho-sugar transferases"/>
    <property type="match status" value="1"/>
</dbReference>
<comment type="similarity">
    <text evidence="2">Belongs to the glycosyltransferase 2 family.</text>
</comment>
<feature type="domain" description="Glycosyltransferase 2-like" evidence="5">
    <location>
        <begin position="10"/>
        <end position="161"/>
    </location>
</feature>
<evidence type="ECO:0000256" key="4">
    <source>
        <dbReference type="ARBA" id="ARBA00022679"/>
    </source>
</evidence>
<dbReference type="RefSeq" id="WP_344065731.1">
    <property type="nucleotide sequence ID" value="NZ_BAAAPU010000011.1"/>
</dbReference>
<keyword evidence="7" id="KW-1185">Reference proteome</keyword>
<dbReference type="Pfam" id="PF00535">
    <property type="entry name" value="Glycos_transf_2"/>
    <property type="match status" value="1"/>
</dbReference>
<dbReference type="Proteomes" id="UP001500013">
    <property type="component" value="Unassembled WGS sequence"/>
</dbReference>
<dbReference type="Gene3D" id="3.90.550.10">
    <property type="entry name" value="Spore Coat Polysaccharide Biosynthesis Protein SpsA, Chain A"/>
    <property type="match status" value="1"/>
</dbReference>
<evidence type="ECO:0000313" key="7">
    <source>
        <dbReference type="Proteomes" id="UP001500013"/>
    </source>
</evidence>
<evidence type="ECO:0000313" key="6">
    <source>
        <dbReference type="EMBL" id="GAA1990338.1"/>
    </source>
</evidence>
<keyword evidence="3" id="KW-0328">Glycosyltransferase</keyword>
<organism evidence="6 7">
    <name type="scientific">Terrabacter lapilli</name>
    <dbReference type="NCBI Taxonomy" id="436231"/>
    <lineage>
        <taxon>Bacteria</taxon>
        <taxon>Bacillati</taxon>
        <taxon>Actinomycetota</taxon>
        <taxon>Actinomycetes</taxon>
        <taxon>Micrococcales</taxon>
        <taxon>Intrasporangiaceae</taxon>
        <taxon>Terrabacter</taxon>
    </lineage>
</organism>
<dbReference type="PANTHER" id="PTHR43179">
    <property type="entry name" value="RHAMNOSYLTRANSFERASE WBBL"/>
    <property type="match status" value="1"/>
</dbReference>
<evidence type="ECO:0000256" key="2">
    <source>
        <dbReference type="ARBA" id="ARBA00006739"/>
    </source>
</evidence>
<dbReference type="EMBL" id="BAAAPU010000011">
    <property type="protein sequence ID" value="GAA1990338.1"/>
    <property type="molecule type" value="Genomic_DNA"/>
</dbReference>
<comment type="pathway">
    <text evidence="1">Cell wall biogenesis; cell wall polysaccharide biosynthesis.</text>
</comment>
<proteinExistence type="inferred from homology"/>
<keyword evidence="4" id="KW-0808">Transferase</keyword>
<accession>A0ABP5E264</accession>